<keyword evidence="2" id="KW-1185">Reference proteome</keyword>
<protein>
    <submittedName>
        <fullName evidence="1">Uncharacterized protein</fullName>
    </submittedName>
</protein>
<sequence>MRKLLWAVVLIIGVVLISGCIQPEDQPEVLEPVSSFYETPEAIPEYYTLYRQNDSLENFNKYFMTSQDEEKQRQMYSEQRLKEHQEYLEYLNQTPEGSFADYLPLRYSIDYDRYLETQPQVTFAEYLLRHNLGYGRQILGAQEEHWLRLVPVSEKEYSLYPNAHAFHEEELLEIPVLYEIFLCNLTDEGSSVRVFEPELEALQPYNRYGGYPFIWNESYYYARFTVT</sequence>
<comment type="caution">
    <text evidence="1">The sequence shown here is derived from an EMBL/GenBank/DDBJ whole genome shotgun (WGS) entry which is preliminary data.</text>
</comment>
<accession>A0AAE4MEX0</accession>
<evidence type="ECO:0000313" key="1">
    <source>
        <dbReference type="EMBL" id="MDV0443094.1"/>
    </source>
</evidence>
<dbReference type="EMBL" id="JAWDKB010000002">
    <property type="protein sequence ID" value="MDV0443094.1"/>
    <property type="molecule type" value="Genomic_DNA"/>
</dbReference>
<name>A0AAE4MEX0_9EURY</name>
<dbReference type="PROSITE" id="PS51257">
    <property type="entry name" value="PROKAR_LIPOPROTEIN"/>
    <property type="match status" value="1"/>
</dbReference>
<organism evidence="1 2">
    <name type="scientific">Methanorbis rubei</name>
    <dbReference type="NCBI Taxonomy" id="3028300"/>
    <lineage>
        <taxon>Archaea</taxon>
        <taxon>Methanobacteriati</taxon>
        <taxon>Methanobacteriota</taxon>
        <taxon>Stenosarchaea group</taxon>
        <taxon>Methanomicrobia</taxon>
        <taxon>Methanomicrobiales</taxon>
        <taxon>Methanocorpusculaceae</taxon>
        <taxon>Methanorbis</taxon>
    </lineage>
</organism>
<dbReference type="Proteomes" id="UP001283212">
    <property type="component" value="Unassembled WGS sequence"/>
</dbReference>
<dbReference type="AlphaFoldDB" id="A0AAE4MEX0"/>
<evidence type="ECO:0000313" key="2">
    <source>
        <dbReference type="Proteomes" id="UP001283212"/>
    </source>
</evidence>
<dbReference type="RefSeq" id="WP_338095629.1">
    <property type="nucleotide sequence ID" value="NZ_JAWDKB010000002.1"/>
</dbReference>
<proteinExistence type="predicted"/>
<gene>
    <name evidence="1" type="ORF">McpCs1_04610</name>
</gene>
<reference evidence="1 2" key="1">
    <citation type="submission" date="2023-06" db="EMBL/GenBank/DDBJ databases">
        <title>Genome sequence of Methancorpusculaceae sp. Cs1.</title>
        <authorList>
            <person name="Protasov E."/>
            <person name="Platt K."/>
            <person name="Poehlein A."/>
            <person name="Daniel R."/>
            <person name="Brune A."/>
        </authorList>
    </citation>
    <scope>NUCLEOTIDE SEQUENCE [LARGE SCALE GENOMIC DNA]</scope>
    <source>
        <strain evidence="1 2">Cs1</strain>
    </source>
</reference>